<dbReference type="OrthoDB" id="7304298at2"/>
<name>A0A1E5XT61_9HYPH</name>
<proteinExistence type="predicted"/>
<protein>
    <submittedName>
        <fullName evidence="3">Uncharacterized protein</fullName>
    </submittedName>
</protein>
<reference evidence="3 4" key="1">
    <citation type="journal article" date="2015" name="Genome Announc.">
        <title>Genome Assemblies of Three Soil-Associated Devosia species: D. insulae, D. limi, and D. soli.</title>
        <authorList>
            <person name="Hassan Y.I."/>
            <person name="Lepp D."/>
            <person name="Zhou T."/>
        </authorList>
    </citation>
    <scope>NUCLEOTIDE SEQUENCE [LARGE SCALE GENOMIC DNA]</scope>
    <source>
        <strain evidence="3 4">DS-56</strain>
    </source>
</reference>
<evidence type="ECO:0000313" key="4">
    <source>
        <dbReference type="Proteomes" id="UP000095463"/>
    </source>
</evidence>
<dbReference type="AlphaFoldDB" id="A0A1E5XT61"/>
<keyword evidence="2" id="KW-0653">Protein transport</keyword>
<dbReference type="PANTHER" id="PTHR34982">
    <property type="entry name" value="YOP PROTEINS TRANSLOCATION PROTEIN L"/>
    <property type="match status" value="1"/>
</dbReference>
<keyword evidence="4" id="KW-1185">Reference proteome</keyword>
<comment type="caution">
    <text evidence="3">The sequence shown here is derived from an EMBL/GenBank/DDBJ whole genome shotgun (WGS) entry which is preliminary data.</text>
</comment>
<keyword evidence="1" id="KW-0813">Transport</keyword>
<organism evidence="3 4">
    <name type="scientific">Devosia insulae DS-56</name>
    <dbReference type="NCBI Taxonomy" id="1116389"/>
    <lineage>
        <taxon>Bacteria</taxon>
        <taxon>Pseudomonadati</taxon>
        <taxon>Pseudomonadota</taxon>
        <taxon>Alphaproteobacteria</taxon>
        <taxon>Hyphomicrobiales</taxon>
        <taxon>Devosiaceae</taxon>
        <taxon>Devosia</taxon>
    </lineage>
</organism>
<dbReference type="RefSeq" id="WP_069909033.1">
    <property type="nucleotide sequence ID" value="NZ_LAJE02000123.1"/>
</dbReference>
<evidence type="ECO:0000256" key="1">
    <source>
        <dbReference type="ARBA" id="ARBA00022448"/>
    </source>
</evidence>
<dbReference type="PANTHER" id="PTHR34982:SF1">
    <property type="entry name" value="FLAGELLAR ASSEMBLY PROTEIN FLIH"/>
    <property type="match status" value="1"/>
</dbReference>
<dbReference type="GO" id="GO:0005829">
    <property type="term" value="C:cytosol"/>
    <property type="evidence" value="ECO:0007669"/>
    <property type="project" value="TreeGrafter"/>
</dbReference>
<evidence type="ECO:0000256" key="2">
    <source>
        <dbReference type="ARBA" id="ARBA00022927"/>
    </source>
</evidence>
<dbReference type="Proteomes" id="UP000095463">
    <property type="component" value="Unassembled WGS sequence"/>
</dbReference>
<dbReference type="InterPro" id="IPR051472">
    <property type="entry name" value="T3SS_Stator/FliH"/>
</dbReference>
<evidence type="ECO:0000313" key="3">
    <source>
        <dbReference type="EMBL" id="OEO31770.1"/>
    </source>
</evidence>
<accession>A0A1E5XT61</accession>
<sequence length="213" mass="22666">MSAAPAKFTFDLDLGRRQERNSLVTETAMASLLEEARREGREAGLAEGERTAVAKAAKAEAAAAESLAMRVAAMAASMDDARKQSIAEGVELSLSIARKLAGGLIAREPTVEIEQLVAECMATLDGVPHLVIRCDPALAEAVRDIATGKMTTSGFTGRLVVLGDPDIAIGDARIEWADGGVVRDIRKLSAEIDARISQYFAARGIRLNEETEQ</sequence>
<dbReference type="EMBL" id="LAJE02000123">
    <property type="protein sequence ID" value="OEO31770.1"/>
    <property type="molecule type" value="Genomic_DNA"/>
</dbReference>
<dbReference type="GO" id="GO:0015031">
    <property type="term" value="P:protein transport"/>
    <property type="evidence" value="ECO:0007669"/>
    <property type="project" value="UniProtKB-KW"/>
</dbReference>
<gene>
    <name evidence="3" type="ORF">VW23_014555</name>
</gene>